<accession>A0A484Q3I3</accession>
<organism evidence="1">
    <name type="scientific">plant metagenome</name>
    <dbReference type="NCBI Taxonomy" id="1297885"/>
    <lineage>
        <taxon>unclassified sequences</taxon>
        <taxon>metagenomes</taxon>
        <taxon>organismal metagenomes</taxon>
    </lineage>
</organism>
<protein>
    <submittedName>
        <fullName evidence="1">Uncharacterized protein</fullName>
    </submittedName>
</protein>
<dbReference type="AlphaFoldDB" id="A0A484Q3I3"/>
<evidence type="ECO:0000313" key="1">
    <source>
        <dbReference type="EMBL" id="VFR32081.1"/>
    </source>
</evidence>
<proteinExistence type="predicted"/>
<name>A0A484Q3I3_9ZZZZ</name>
<gene>
    <name evidence="1" type="ORF">AMP9_2606</name>
</gene>
<sequence>MSFIHQSLTLLEDAGMSVGYPNIHWIAQDGRQSSFFSAIQGNRGSIEQNQHLKLVMIFSLLDFHVDTMHPGMEGKSYRQKYADLPINGDYDRMLRELFRVAKVMRNALVHNPSSFSIANKHVNIDYTHGKTNFRLEMSLEALAGFYTSIVMYLKGDMGRGNYFLGIMRSIYSNMLLGIKVFNDDFGNTLEAPSSGIKMKWHTRLVHSNPQHQISDGRIHILAPNRELQPWEGLDFHIARNGDDFLIPREALNEDLSISELDLINNWKREGHFPRLKHP</sequence>
<dbReference type="EMBL" id="CAADHY010000032">
    <property type="protein sequence ID" value="VFR32081.1"/>
    <property type="molecule type" value="Genomic_DNA"/>
</dbReference>
<reference evidence="1" key="1">
    <citation type="submission" date="2019-03" db="EMBL/GenBank/DDBJ databases">
        <authorList>
            <person name="Danneels B."/>
        </authorList>
    </citation>
    <scope>NUCLEOTIDE SEQUENCE</scope>
</reference>